<keyword evidence="5" id="KW-1185">Reference proteome</keyword>
<dbReference type="Gene3D" id="2.60.40.1220">
    <property type="match status" value="4"/>
</dbReference>
<proteinExistence type="predicted"/>
<dbReference type="RefSeq" id="WP_212979495.1">
    <property type="nucleotide sequence ID" value="NZ_AP025343.1"/>
</dbReference>
<evidence type="ECO:0000313" key="4">
    <source>
        <dbReference type="EMBL" id="GIO48886.1"/>
    </source>
</evidence>
<name>A0A919YDW1_9BACL</name>
<feature type="domain" description="SLH" evidence="3">
    <location>
        <begin position="1140"/>
        <end position="1203"/>
    </location>
</feature>
<keyword evidence="1 2" id="KW-0732">Signal</keyword>
<feature type="chain" id="PRO_5039563481" description="SLH domain-containing protein" evidence="2">
    <location>
        <begin position="26"/>
        <end position="1327"/>
    </location>
</feature>
<accession>A0A919YDW1</accession>
<dbReference type="PANTHER" id="PTHR43308:SF5">
    <property type="entry name" value="S-LAYER PROTEIN _ PEPTIDOGLYCAN ENDO-BETA-N-ACETYLGLUCOSAMINIDASE"/>
    <property type="match status" value="1"/>
</dbReference>
<dbReference type="Pfam" id="PF00395">
    <property type="entry name" value="SLH"/>
    <property type="match status" value="3"/>
</dbReference>
<dbReference type="PROSITE" id="PS51272">
    <property type="entry name" value="SLH"/>
    <property type="match status" value="3"/>
</dbReference>
<protein>
    <recommendedName>
        <fullName evidence="3">SLH domain-containing protein</fullName>
    </recommendedName>
</protein>
<dbReference type="InterPro" id="IPR001119">
    <property type="entry name" value="SLH_dom"/>
</dbReference>
<dbReference type="InterPro" id="IPR028059">
    <property type="entry name" value="SWM_rpt"/>
</dbReference>
<feature type="domain" description="SLH" evidence="3">
    <location>
        <begin position="1205"/>
        <end position="1263"/>
    </location>
</feature>
<dbReference type="PANTHER" id="PTHR43308">
    <property type="entry name" value="OUTER MEMBRANE PROTEIN ALPHA-RELATED"/>
    <property type="match status" value="1"/>
</dbReference>
<feature type="domain" description="SLH" evidence="3">
    <location>
        <begin position="1268"/>
        <end position="1327"/>
    </location>
</feature>
<organism evidence="4 5">
    <name type="scientific">Paenibacillus azoreducens</name>
    <dbReference type="NCBI Taxonomy" id="116718"/>
    <lineage>
        <taxon>Bacteria</taxon>
        <taxon>Bacillati</taxon>
        <taxon>Bacillota</taxon>
        <taxon>Bacilli</taxon>
        <taxon>Bacillales</taxon>
        <taxon>Paenibacillaceae</taxon>
        <taxon>Paenibacillus</taxon>
    </lineage>
</organism>
<comment type="caution">
    <text evidence="4">The sequence shown here is derived from an EMBL/GenBank/DDBJ whole genome shotgun (WGS) entry which is preliminary data.</text>
</comment>
<dbReference type="InterPro" id="IPR032812">
    <property type="entry name" value="SbsA_Ig"/>
</dbReference>
<dbReference type="InterPro" id="IPR014755">
    <property type="entry name" value="Cu-Rt/internalin_Ig-like"/>
</dbReference>
<dbReference type="InterPro" id="IPR011801">
    <property type="entry name" value="Swm_rep_I_cyn"/>
</dbReference>
<evidence type="ECO:0000313" key="5">
    <source>
        <dbReference type="Proteomes" id="UP000682811"/>
    </source>
</evidence>
<feature type="signal peptide" evidence="2">
    <location>
        <begin position="1"/>
        <end position="25"/>
    </location>
</feature>
<reference evidence="4 5" key="1">
    <citation type="submission" date="2021-03" db="EMBL/GenBank/DDBJ databases">
        <title>Antimicrobial resistance genes in bacteria isolated from Japanese honey, and their potential for conferring macrolide and lincosamide resistance in the American foulbrood pathogen Paenibacillus larvae.</title>
        <authorList>
            <person name="Okamoto M."/>
            <person name="Kumagai M."/>
            <person name="Kanamori H."/>
            <person name="Takamatsu D."/>
        </authorList>
    </citation>
    <scope>NUCLEOTIDE SEQUENCE [LARGE SCALE GENOMIC DNA]</scope>
    <source>
        <strain evidence="4 5">J34TS1</strain>
    </source>
</reference>
<sequence>MRKALIYLLVVLIAFVDLGSVKALAAADPVGDGPEITISIPSSSDKNNVSQKPEIQFKADRAVDLMIGTDNNGPGIRVTGGGSSITIGPANIKVDTKSGDTVYYAQLDNPLKSGVEYLIQADQGAFKDKQSGAHSKQVTYDFTTIAKLDVTATNPVNNATGVSTSLKELTLTFNDTISLVKGSVKLYKSNDVWVEDISADSGKLKAKENQLIISLSKALEEGTNYYVVVPKGTVTSYGTEYEGNNSSQWTFKTVVGKTFITSKSPANGSTGVSPGTRLQLTYNQPVYPSSGSISLYKNGSWIKSITANSSQVWGSGTKTITIDTGSSIDYNANYYVLVPDNAFRDSDNNNVAGISSSNEWSFTTSSTTSGTSLNVDSFSPTNRSTGVAQDADLVMNFNREVQRGYGRVSVRKSGSDQEVPTDVFTYGTREVRIRLLPGYRYDTDSTYYVTIERGAFYERQNPNNVYAGLSGSSWTFSTSVTDKTPPVLKSSEMYSNSTIRLVYNKMLYSDSWLSTSMFTVTVNDETRRIYNVYTSGDSVYILLETGVAVGQNVKITYKGGTNGIRDSAGNAVPAISQREVVNGIDTALPKPSSGSVSYNRVTLNFSQPLRNVSSNAYEQFTVKADGSPMNIQSISQSGQTLYLTLNVNVSDGQVITVSYTPGNNPIQDDRGQNISAFSDFFVRNYLDTKPPVFQSAEGAGNKVVLTYNEPLSTYNIPMKSQFSVLVNGAPNYVSAIEIKDNKVTLTLTSALSKDAKVTVSYVPGSGSTRLTDLNGNAAGYVNLETVKVSENGLNGEIKALIVQGDMIQIIYNKTLQTQSYVAKEQYQVYVDGTLRGVTQASASGNTVTLKLSSAVTSGQRVEVTYLPGSSGVTDSSGNKMSYFNKLLASYSTGNSFDPNRPGYLIYNDLKEFGTSTFSLSDPSLVMSDITSRNNQLIKKISVDPEKLKGAFDYIGTANEKTHMLMFQAPTGYSSILVSIPLDALEIAFGKDKNAVIAVRAGDAMHVLQLSQLHTAEISRSLNASSNSIALNIVVEKLGAEAAAQYNTKISSASMQKVTEPYDFYVTAVNTNSSASSIDVTMNNQYWMISGMATPGNKIGLFKWDAASETMTFVPALVQAGGDRQVFRAKIKGNHTVFGGTTYQYFNDVGNHWAKEAVNTLAGKLIVSGRTKTSFAPNQNITRAEFAEYIARGLGLAGEVGMAQRFYDVTNTKENAFIGAAVKAGIITGYSDGSFKPNKSITREEMAMMMMRAMNYSDYRTTLTFAPEKYLQKFKDYKQIQAVDAVAKLLNEGIIQGVSANAFQPKGQATRAQAAVMLQRLLEKIQYM</sequence>
<dbReference type="Pfam" id="PF13753">
    <property type="entry name" value="SWM_repeat"/>
    <property type="match status" value="4"/>
</dbReference>
<gene>
    <name evidence="4" type="ORF">J34TS1_36510</name>
</gene>
<dbReference type="NCBIfam" id="TIGR02059">
    <property type="entry name" value="swm_rep_I"/>
    <property type="match status" value="3"/>
</dbReference>
<dbReference type="Proteomes" id="UP000682811">
    <property type="component" value="Unassembled WGS sequence"/>
</dbReference>
<dbReference type="EMBL" id="BORT01000017">
    <property type="protein sequence ID" value="GIO48886.1"/>
    <property type="molecule type" value="Genomic_DNA"/>
</dbReference>
<dbReference type="InterPro" id="IPR051465">
    <property type="entry name" value="Cell_Envelope_Struct_Comp"/>
</dbReference>
<evidence type="ECO:0000256" key="1">
    <source>
        <dbReference type="ARBA" id="ARBA00022729"/>
    </source>
</evidence>
<dbReference type="Pfam" id="PF13205">
    <property type="entry name" value="Big_5"/>
    <property type="match status" value="3"/>
</dbReference>
<evidence type="ECO:0000256" key="2">
    <source>
        <dbReference type="SAM" id="SignalP"/>
    </source>
</evidence>
<evidence type="ECO:0000259" key="3">
    <source>
        <dbReference type="PROSITE" id="PS51272"/>
    </source>
</evidence>